<feature type="transmembrane region" description="Helical" evidence="2">
    <location>
        <begin position="97"/>
        <end position="117"/>
    </location>
</feature>
<dbReference type="RefSeq" id="WP_114125939.1">
    <property type="nucleotide sequence ID" value="NZ_QOUI01000003.1"/>
</dbReference>
<accession>A0A367YWX3</accession>
<sequence length="332" mass="35099">MSETLPPSSRPLRDVGTVPQPAPAPATPSALPTGPTPYHHFLRTPRSRWWRAALSIVLLVVAYLVINVALGMALLLVSVLTGLDLMPMDGSTMTMTPALFLVNNISLALLIPVSLGLQRLLHGQSGRWLHSVHGRFRWNLALRLAAVLLPLWAVYAIGFTLFAPEMAGAGGAPATLVSTTVMLLITLLTTPLQAAGEEYAARGILARSFASFTSHPTAALVLALVPANLLFMVAHGAGDWTLAVYYFGFGLACSLVTWRTGGVEAAVVLHAVNNTTLFAVAAFLTSEIVIDRSAGTGGPIMLVPLVVMALATAGIWLWSRRRGLATSADPTA</sequence>
<feature type="transmembrane region" description="Helical" evidence="2">
    <location>
        <begin position="138"/>
        <end position="162"/>
    </location>
</feature>
<keyword evidence="2" id="KW-0472">Membrane</keyword>
<dbReference type="Proteomes" id="UP000252770">
    <property type="component" value="Unassembled WGS sequence"/>
</dbReference>
<keyword evidence="4" id="KW-0378">Hydrolase</keyword>
<feature type="transmembrane region" description="Helical" evidence="2">
    <location>
        <begin position="174"/>
        <end position="196"/>
    </location>
</feature>
<organism evidence="4 5">
    <name type="scientific">Desertihabitans brevis</name>
    <dbReference type="NCBI Taxonomy" id="2268447"/>
    <lineage>
        <taxon>Bacteria</taxon>
        <taxon>Bacillati</taxon>
        <taxon>Actinomycetota</taxon>
        <taxon>Actinomycetes</taxon>
        <taxon>Propionibacteriales</taxon>
        <taxon>Propionibacteriaceae</taxon>
        <taxon>Desertihabitans</taxon>
    </lineage>
</organism>
<name>A0A367YWX3_9ACTN</name>
<comment type="caution">
    <text evidence="4">The sequence shown here is derived from an EMBL/GenBank/DDBJ whole genome shotgun (WGS) entry which is preliminary data.</text>
</comment>
<protein>
    <submittedName>
        <fullName evidence="4">CPBP family intramembrane metalloprotease</fullName>
    </submittedName>
</protein>
<dbReference type="GO" id="GO:0004175">
    <property type="term" value="F:endopeptidase activity"/>
    <property type="evidence" value="ECO:0007669"/>
    <property type="project" value="UniProtKB-ARBA"/>
</dbReference>
<evidence type="ECO:0000313" key="5">
    <source>
        <dbReference type="Proteomes" id="UP000252770"/>
    </source>
</evidence>
<feature type="transmembrane region" description="Helical" evidence="2">
    <location>
        <begin position="297"/>
        <end position="318"/>
    </location>
</feature>
<keyword evidence="5" id="KW-1185">Reference proteome</keyword>
<feature type="region of interest" description="Disordered" evidence="1">
    <location>
        <begin position="1"/>
        <end position="32"/>
    </location>
</feature>
<feature type="transmembrane region" description="Helical" evidence="2">
    <location>
        <begin position="240"/>
        <end position="258"/>
    </location>
</feature>
<dbReference type="AlphaFoldDB" id="A0A367YWX3"/>
<dbReference type="Pfam" id="PF02517">
    <property type="entry name" value="Rce1-like"/>
    <property type="match status" value="1"/>
</dbReference>
<keyword evidence="4" id="KW-0482">Metalloprotease</keyword>
<dbReference type="GO" id="GO:0008237">
    <property type="term" value="F:metallopeptidase activity"/>
    <property type="evidence" value="ECO:0007669"/>
    <property type="project" value="UniProtKB-KW"/>
</dbReference>
<evidence type="ECO:0000259" key="3">
    <source>
        <dbReference type="Pfam" id="PF02517"/>
    </source>
</evidence>
<gene>
    <name evidence="4" type="ORF">DT076_07040</name>
</gene>
<evidence type="ECO:0000256" key="2">
    <source>
        <dbReference type="SAM" id="Phobius"/>
    </source>
</evidence>
<reference evidence="4 5" key="1">
    <citation type="submission" date="2018-07" db="EMBL/GenBank/DDBJ databases">
        <title>Desertimonas flava gen. nov. sp. nov.</title>
        <authorList>
            <person name="Liu S."/>
        </authorList>
    </citation>
    <scope>NUCLEOTIDE SEQUENCE [LARGE SCALE GENOMIC DNA]</scope>
    <source>
        <strain evidence="4 5">16Sb5-5</strain>
    </source>
</reference>
<feature type="transmembrane region" description="Helical" evidence="2">
    <location>
        <begin position="52"/>
        <end position="77"/>
    </location>
</feature>
<dbReference type="EMBL" id="QOUI01000003">
    <property type="protein sequence ID" value="RCK70396.1"/>
    <property type="molecule type" value="Genomic_DNA"/>
</dbReference>
<feature type="domain" description="CAAX prenyl protease 2/Lysostaphin resistance protein A-like" evidence="3">
    <location>
        <begin position="183"/>
        <end position="275"/>
    </location>
</feature>
<evidence type="ECO:0000313" key="4">
    <source>
        <dbReference type="EMBL" id="RCK70396.1"/>
    </source>
</evidence>
<feature type="transmembrane region" description="Helical" evidence="2">
    <location>
        <begin position="217"/>
        <end position="234"/>
    </location>
</feature>
<dbReference type="GO" id="GO:0006508">
    <property type="term" value="P:proteolysis"/>
    <property type="evidence" value="ECO:0007669"/>
    <property type="project" value="UniProtKB-KW"/>
</dbReference>
<evidence type="ECO:0000256" key="1">
    <source>
        <dbReference type="SAM" id="MobiDB-lite"/>
    </source>
</evidence>
<dbReference type="GO" id="GO:0080120">
    <property type="term" value="P:CAAX-box protein maturation"/>
    <property type="evidence" value="ECO:0007669"/>
    <property type="project" value="UniProtKB-ARBA"/>
</dbReference>
<dbReference type="InterPro" id="IPR003675">
    <property type="entry name" value="Rce1/LyrA-like_dom"/>
</dbReference>
<keyword evidence="2" id="KW-0812">Transmembrane</keyword>
<proteinExistence type="predicted"/>
<keyword evidence="2" id="KW-1133">Transmembrane helix</keyword>
<feature type="transmembrane region" description="Helical" evidence="2">
    <location>
        <begin position="265"/>
        <end position="285"/>
    </location>
</feature>
<keyword evidence="4" id="KW-0645">Protease</keyword>